<dbReference type="PANTHER" id="PTHR24421:SF10">
    <property type="entry name" value="NITRATE_NITRITE SENSOR PROTEIN NARQ"/>
    <property type="match status" value="1"/>
</dbReference>
<dbReference type="STRING" id="1804984.AYM40_12330"/>
<dbReference type="GO" id="GO:0005524">
    <property type="term" value="F:ATP binding"/>
    <property type="evidence" value="ECO:0007669"/>
    <property type="project" value="UniProtKB-KW"/>
</dbReference>
<dbReference type="PANTHER" id="PTHR24421">
    <property type="entry name" value="NITRATE/NITRITE SENSOR PROTEIN NARX-RELATED"/>
    <property type="match status" value="1"/>
</dbReference>
<proteinExistence type="predicted"/>
<evidence type="ECO:0000259" key="9">
    <source>
        <dbReference type="PROSITE" id="PS50109"/>
    </source>
</evidence>
<accession>A0A160FL29</accession>
<dbReference type="InterPro" id="IPR003594">
    <property type="entry name" value="HATPase_dom"/>
</dbReference>
<dbReference type="EC" id="2.7.13.3" evidence="2"/>
<evidence type="ECO:0000256" key="7">
    <source>
        <dbReference type="ARBA" id="ARBA00022840"/>
    </source>
</evidence>
<evidence type="ECO:0000256" key="8">
    <source>
        <dbReference type="ARBA" id="ARBA00023012"/>
    </source>
</evidence>
<evidence type="ECO:0000256" key="3">
    <source>
        <dbReference type="ARBA" id="ARBA00022553"/>
    </source>
</evidence>
<name>A0A160FL29_9BURK</name>
<organism evidence="10 11">
    <name type="scientific">Paraburkholderia phytofirmans OLGA172</name>
    <dbReference type="NCBI Taxonomy" id="1417228"/>
    <lineage>
        <taxon>Bacteria</taxon>
        <taxon>Pseudomonadati</taxon>
        <taxon>Pseudomonadota</taxon>
        <taxon>Betaproteobacteria</taxon>
        <taxon>Burkholderiales</taxon>
        <taxon>Burkholderiaceae</taxon>
        <taxon>Paraburkholderia</taxon>
    </lineage>
</organism>
<evidence type="ECO:0000313" key="10">
    <source>
        <dbReference type="EMBL" id="ANB73062.1"/>
    </source>
</evidence>
<gene>
    <name evidence="10" type="ORF">AYM40_12330</name>
</gene>
<dbReference type="GO" id="GO:0046983">
    <property type="term" value="F:protein dimerization activity"/>
    <property type="evidence" value="ECO:0007669"/>
    <property type="project" value="InterPro"/>
</dbReference>
<dbReference type="Proteomes" id="UP000076852">
    <property type="component" value="Chromosome 1"/>
</dbReference>
<dbReference type="Gene3D" id="3.30.565.10">
    <property type="entry name" value="Histidine kinase-like ATPase, C-terminal domain"/>
    <property type="match status" value="1"/>
</dbReference>
<keyword evidence="11" id="KW-1185">Reference proteome</keyword>
<dbReference type="Pfam" id="PF02518">
    <property type="entry name" value="HATPase_c"/>
    <property type="match status" value="1"/>
</dbReference>
<keyword evidence="7" id="KW-0067">ATP-binding</keyword>
<evidence type="ECO:0000256" key="4">
    <source>
        <dbReference type="ARBA" id="ARBA00022679"/>
    </source>
</evidence>
<evidence type="ECO:0000256" key="1">
    <source>
        <dbReference type="ARBA" id="ARBA00000085"/>
    </source>
</evidence>
<dbReference type="InterPro" id="IPR050482">
    <property type="entry name" value="Sensor_HK_TwoCompSys"/>
</dbReference>
<sequence>MRRRASSQAAGEVDGVDLSLRFRDALLRVFVDIAGGQRSMQPLQQFVGWLEADLPGSRATLAVAGERLLTGASGVVLSCDEPRDCALKTSHAEPSTQLCSACLRDGRARLVARFGGAMLLLELASPASHLLAVEVGHAVQALGAAIGLIQQERPDRQQEANTTDDGAQVLIRELHDSVAQQLGFMSFLVSRVQQQSRKPEVAEPLIAELRTTMTRLQRDVRQLITGARLTLEGRSWRQALADSVDEFSRRCNVVFELDNRMPEIQLAPDVGLHALQIVREALSNVVRHAHARHARIEVMDGPADTLCVTVTDDGVGLRPASVDENHYGLEIMRERARAIGARVAIENVQPNGTRVRLLVPNDASRRVSFDGSDDVASD</sequence>
<keyword evidence="8" id="KW-0902">Two-component regulatory system</keyword>
<dbReference type="Gene3D" id="1.20.5.1930">
    <property type="match status" value="1"/>
</dbReference>
<evidence type="ECO:0000313" key="11">
    <source>
        <dbReference type="Proteomes" id="UP000076852"/>
    </source>
</evidence>
<keyword evidence="5" id="KW-0547">Nucleotide-binding</keyword>
<dbReference type="InterPro" id="IPR036890">
    <property type="entry name" value="HATPase_C_sf"/>
</dbReference>
<keyword evidence="6" id="KW-0418">Kinase</keyword>
<dbReference type="CDD" id="cd16917">
    <property type="entry name" value="HATPase_UhpB-NarQ-NarX-like"/>
    <property type="match status" value="1"/>
</dbReference>
<dbReference type="InterPro" id="IPR011712">
    <property type="entry name" value="Sig_transdc_His_kin_sub3_dim/P"/>
</dbReference>
<dbReference type="InterPro" id="IPR005467">
    <property type="entry name" value="His_kinase_dom"/>
</dbReference>
<keyword evidence="3" id="KW-0597">Phosphoprotein</keyword>
<dbReference type="PROSITE" id="PS50109">
    <property type="entry name" value="HIS_KIN"/>
    <property type="match status" value="1"/>
</dbReference>
<dbReference type="Pfam" id="PF07730">
    <property type="entry name" value="HisKA_3"/>
    <property type="match status" value="1"/>
</dbReference>
<dbReference type="GO" id="GO:0016020">
    <property type="term" value="C:membrane"/>
    <property type="evidence" value="ECO:0007669"/>
    <property type="project" value="InterPro"/>
</dbReference>
<dbReference type="GO" id="GO:0000155">
    <property type="term" value="F:phosphorelay sensor kinase activity"/>
    <property type="evidence" value="ECO:0007669"/>
    <property type="project" value="InterPro"/>
</dbReference>
<evidence type="ECO:0000256" key="5">
    <source>
        <dbReference type="ARBA" id="ARBA00022741"/>
    </source>
</evidence>
<keyword evidence="4" id="KW-0808">Transferase</keyword>
<dbReference type="AlphaFoldDB" id="A0A160FL29"/>
<evidence type="ECO:0000256" key="2">
    <source>
        <dbReference type="ARBA" id="ARBA00012438"/>
    </source>
</evidence>
<feature type="domain" description="Histidine kinase" evidence="9">
    <location>
        <begin position="169"/>
        <end position="363"/>
    </location>
</feature>
<dbReference type="SUPFAM" id="SSF55874">
    <property type="entry name" value="ATPase domain of HSP90 chaperone/DNA topoisomerase II/histidine kinase"/>
    <property type="match status" value="1"/>
</dbReference>
<reference evidence="10 11" key="1">
    <citation type="journal article" date="2016" name="Gene">
        <title>PacBio SMRT assembly of a complex multi-replicon genome reveals chlorocatechol degradative operon in a region of genome plasticity.</title>
        <authorList>
            <person name="Ricker N."/>
            <person name="Shen S.Y."/>
            <person name="Goordial J."/>
            <person name="Jin S."/>
            <person name="Fulthorpe R.R."/>
        </authorList>
    </citation>
    <scope>NUCLEOTIDE SEQUENCE [LARGE SCALE GENOMIC DNA]</scope>
    <source>
        <strain evidence="10 11">OLGA172</strain>
    </source>
</reference>
<dbReference type="KEGG" id="buz:AYM40_12330"/>
<evidence type="ECO:0000256" key="6">
    <source>
        <dbReference type="ARBA" id="ARBA00022777"/>
    </source>
</evidence>
<comment type="catalytic activity">
    <reaction evidence="1">
        <text>ATP + protein L-histidine = ADP + protein N-phospho-L-histidine.</text>
        <dbReference type="EC" id="2.7.13.3"/>
    </reaction>
</comment>
<dbReference type="EMBL" id="CP014578">
    <property type="protein sequence ID" value="ANB73062.1"/>
    <property type="molecule type" value="Genomic_DNA"/>
</dbReference>
<protein>
    <recommendedName>
        <fullName evidence="2">histidine kinase</fullName>
        <ecNumber evidence="2">2.7.13.3</ecNumber>
    </recommendedName>
</protein>
<dbReference type="SMART" id="SM00387">
    <property type="entry name" value="HATPase_c"/>
    <property type="match status" value="1"/>
</dbReference>